<dbReference type="EMBL" id="KV033394">
    <property type="protein sequence ID" value="KZV13592.1"/>
    <property type="molecule type" value="Genomic_DNA"/>
</dbReference>
<evidence type="ECO:0000313" key="3">
    <source>
        <dbReference type="Proteomes" id="UP000250235"/>
    </source>
</evidence>
<protein>
    <submittedName>
        <fullName evidence="2">Leucine-rich repeat, N-terminal domain containing protein</fullName>
    </submittedName>
</protein>
<organism evidence="2 3">
    <name type="scientific">Dorcoceras hygrometricum</name>
    <dbReference type="NCBI Taxonomy" id="472368"/>
    <lineage>
        <taxon>Eukaryota</taxon>
        <taxon>Viridiplantae</taxon>
        <taxon>Streptophyta</taxon>
        <taxon>Embryophyta</taxon>
        <taxon>Tracheophyta</taxon>
        <taxon>Spermatophyta</taxon>
        <taxon>Magnoliopsida</taxon>
        <taxon>eudicotyledons</taxon>
        <taxon>Gunneridae</taxon>
        <taxon>Pentapetalae</taxon>
        <taxon>asterids</taxon>
        <taxon>lamiids</taxon>
        <taxon>Lamiales</taxon>
        <taxon>Gesneriaceae</taxon>
        <taxon>Didymocarpoideae</taxon>
        <taxon>Trichosporeae</taxon>
        <taxon>Loxocarpinae</taxon>
        <taxon>Dorcoceras</taxon>
    </lineage>
</organism>
<dbReference type="AlphaFoldDB" id="A0A2Z7A480"/>
<accession>A0A2Z7A480</accession>
<keyword evidence="3" id="KW-1185">Reference proteome</keyword>
<gene>
    <name evidence="2" type="ORF">F511_45243</name>
</gene>
<feature type="chain" id="PRO_5016392574" evidence="1">
    <location>
        <begin position="22"/>
        <end position="227"/>
    </location>
</feature>
<proteinExistence type="predicted"/>
<feature type="signal peptide" evidence="1">
    <location>
        <begin position="1"/>
        <end position="21"/>
    </location>
</feature>
<reference evidence="2 3" key="1">
    <citation type="journal article" date="2015" name="Proc. Natl. Acad. Sci. U.S.A.">
        <title>The resurrection genome of Boea hygrometrica: A blueprint for survival of dehydration.</title>
        <authorList>
            <person name="Xiao L."/>
            <person name="Yang G."/>
            <person name="Zhang L."/>
            <person name="Yang X."/>
            <person name="Zhao S."/>
            <person name="Ji Z."/>
            <person name="Zhou Q."/>
            <person name="Hu M."/>
            <person name="Wang Y."/>
            <person name="Chen M."/>
            <person name="Xu Y."/>
            <person name="Jin H."/>
            <person name="Xiao X."/>
            <person name="Hu G."/>
            <person name="Bao F."/>
            <person name="Hu Y."/>
            <person name="Wan P."/>
            <person name="Li L."/>
            <person name="Deng X."/>
            <person name="Kuang T."/>
            <person name="Xiang C."/>
            <person name="Zhu J.K."/>
            <person name="Oliver M.J."/>
            <person name="He Y."/>
        </authorList>
    </citation>
    <scope>NUCLEOTIDE SEQUENCE [LARGE SCALE GENOMIC DNA]</scope>
    <source>
        <strain evidence="3">cv. XS01</strain>
    </source>
</reference>
<keyword evidence="1" id="KW-0732">Signal</keyword>
<name>A0A2Z7A480_9LAMI</name>
<evidence type="ECO:0000313" key="2">
    <source>
        <dbReference type="EMBL" id="KZV13592.1"/>
    </source>
</evidence>
<sequence>MRGRWVLLCAICCANDGQSKARICTQEAGRWLLCAPLYTRAMACALAAHGGRTPGCYLAHWLRNGGREMVGRCCWYRATRCANFCEHRAVAPRESWPRRASRGRARIRITPPDETAEEQKFWPGDDQYNSIKQHYMTFIGCLDDYLAGNSCLAPTGITRTPALHGSRTPQNPLRMLNTLSSVSMRESQIQYLCDPQWFRDTASRGPTTIVAPESQFRTCPTDHGKSV</sequence>
<dbReference type="Proteomes" id="UP000250235">
    <property type="component" value="Unassembled WGS sequence"/>
</dbReference>
<evidence type="ECO:0000256" key="1">
    <source>
        <dbReference type="SAM" id="SignalP"/>
    </source>
</evidence>